<gene>
    <name evidence="1" type="ORF">DEW08_10235</name>
</gene>
<organism evidence="1 2">
    <name type="scientific">Azospirillum thermophilum</name>
    <dbReference type="NCBI Taxonomy" id="2202148"/>
    <lineage>
        <taxon>Bacteria</taxon>
        <taxon>Pseudomonadati</taxon>
        <taxon>Pseudomonadota</taxon>
        <taxon>Alphaproteobacteria</taxon>
        <taxon>Rhodospirillales</taxon>
        <taxon>Azospirillaceae</taxon>
        <taxon>Azospirillum</taxon>
    </lineage>
</organism>
<dbReference type="EMBL" id="CP029353">
    <property type="protein sequence ID" value="AWK86567.1"/>
    <property type="molecule type" value="Genomic_DNA"/>
</dbReference>
<proteinExistence type="predicted"/>
<evidence type="ECO:0000313" key="1">
    <source>
        <dbReference type="EMBL" id="AWK86567.1"/>
    </source>
</evidence>
<sequence length="103" mass="10879">MIRRRPGIRSVSAATPLHSANRFANRAGGLHGELQFAKPLETSRHLEEACARLQEAAAELESALPAVPDAGGRADLTEAIGSIMETMRMISAAHSHLGPQGAD</sequence>
<dbReference type="Proteomes" id="UP000245629">
    <property type="component" value="Chromosome 2"/>
</dbReference>
<evidence type="ECO:0000313" key="2">
    <source>
        <dbReference type="Proteomes" id="UP000245629"/>
    </source>
</evidence>
<protein>
    <submittedName>
        <fullName evidence="1">Uncharacterized protein</fullName>
    </submittedName>
</protein>
<dbReference type="OrthoDB" id="7305380at2"/>
<keyword evidence="2" id="KW-1185">Reference proteome</keyword>
<accession>A0A2S2CQH4</accession>
<dbReference type="AlphaFoldDB" id="A0A2S2CQH4"/>
<dbReference type="KEGG" id="azz:DEW08_10235"/>
<reference evidence="2" key="1">
    <citation type="submission" date="2018-05" db="EMBL/GenBank/DDBJ databases">
        <title>Azospirillum thermophila sp. nov., a novel isolated from hot spring.</title>
        <authorList>
            <person name="Zhao Z."/>
        </authorList>
    </citation>
    <scope>NUCLEOTIDE SEQUENCE [LARGE SCALE GENOMIC DNA]</scope>
    <source>
        <strain evidence="2">CFH 70021</strain>
    </source>
</reference>
<name>A0A2S2CQH4_9PROT</name>